<feature type="compositionally biased region" description="Pro residues" evidence="1">
    <location>
        <begin position="394"/>
        <end position="406"/>
    </location>
</feature>
<dbReference type="InterPro" id="IPR029058">
    <property type="entry name" value="AB_hydrolase_fold"/>
</dbReference>
<dbReference type="Gene3D" id="2.60.40.10">
    <property type="entry name" value="Immunoglobulins"/>
    <property type="match status" value="1"/>
</dbReference>
<name>A0A1V0UJ08_STRVN</name>
<sequence>MSKAAPGRPLHTGIDNSGTFPVEYRFAHARNGNRHLVVVFANFSVPGDYGWSNGVFDTLRSNVLWIRDRFHGKNSYYLCKGMDFGLERSVVSLISNVLNSLGLTPDQCTMWGGSKGGSAALYFGLKYGFRNIVSMVPQFRIGSYVLQYPSIAEHMMGEVTEQNTHVIDDAIPSLVRAGANRGANIYILSSPQDEQFKEQVEPFLPLFAGYENLNFIFSDSPHIVDHAHVTGRNLPVLMGLVNFLIDGIAPRIGFVRSGGEQPDRDTSAIDAYLKATSQVQESFAAPVVHTPPTGGTVYERSVTFTGIAPGAARLSVWEHGKFLGAPEVAPDGTWSWELGRPWSVGDHPVRILGVDAAGYHSQRAEITFTVAEAPEGAEHPVGTGAVPRQARPGEAPPPPSAGAPPAPVVVVPGSGHQVRGPLIGIAGYAEGAVRVDFVEDGMRLGVAPVAPDTRWAFEPGWSWAEGEHTVECRAVDASGQESPRTVVRFGVVHAHRS</sequence>
<evidence type="ECO:0000313" key="2">
    <source>
        <dbReference type="EMBL" id="ARF64908.1"/>
    </source>
</evidence>
<dbReference type="KEGG" id="svu:B1H20_28530"/>
<dbReference type="InterPro" id="IPR013783">
    <property type="entry name" value="Ig-like_fold"/>
</dbReference>
<dbReference type="STRING" id="1935.B1H20_28530"/>
<dbReference type="OrthoDB" id="6546405at2"/>
<feature type="region of interest" description="Disordered" evidence="1">
    <location>
        <begin position="377"/>
        <end position="406"/>
    </location>
</feature>
<dbReference type="RefSeq" id="WP_083193474.1">
    <property type="nucleotide sequence ID" value="NZ_CP020570.1"/>
</dbReference>
<evidence type="ECO:0000256" key="1">
    <source>
        <dbReference type="SAM" id="MobiDB-lite"/>
    </source>
</evidence>
<accession>A0A1V0UJ08</accession>
<gene>
    <name evidence="2" type="ORF">B1H20_28530</name>
</gene>
<dbReference type="GO" id="GO:0005975">
    <property type="term" value="P:carbohydrate metabolic process"/>
    <property type="evidence" value="ECO:0007669"/>
    <property type="project" value="UniProtKB-ARBA"/>
</dbReference>
<evidence type="ECO:0000313" key="3">
    <source>
        <dbReference type="Proteomes" id="UP000192445"/>
    </source>
</evidence>
<dbReference type="SUPFAM" id="SSF53474">
    <property type="entry name" value="alpha/beta-Hydrolases"/>
    <property type="match status" value="1"/>
</dbReference>
<evidence type="ECO:0008006" key="4">
    <source>
        <dbReference type="Google" id="ProtNLM"/>
    </source>
</evidence>
<dbReference type="AlphaFoldDB" id="A0A1V0UJ08"/>
<proteinExistence type="predicted"/>
<organism evidence="2 3">
    <name type="scientific">Streptomyces violaceoruber</name>
    <dbReference type="NCBI Taxonomy" id="1935"/>
    <lineage>
        <taxon>Bacteria</taxon>
        <taxon>Bacillati</taxon>
        <taxon>Actinomycetota</taxon>
        <taxon>Actinomycetes</taxon>
        <taxon>Kitasatosporales</taxon>
        <taxon>Streptomycetaceae</taxon>
        <taxon>Streptomyces</taxon>
        <taxon>Streptomyces violaceoruber group</taxon>
    </lineage>
</organism>
<reference evidence="2 3" key="1">
    <citation type="submission" date="2017-03" db="EMBL/GenBank/DDBJ databases">
        <title>Complete Genome Sequence of a natural compounds producer, Streptomyces violaceus S21.</title>
        <authorList>
            <person name="Zhong C."/>
            <person name="Zhao Z."/>
            <person name="Fu J."/>
            <person name="Zong G."/>
            <person name="Qin R."/>
            <person name="Cao G."/>
        </authorList>
    </citation>
    <scope>NUCLEOTIDE SEQUENCE [LARGE SCALE GENOMIC DNA]</scope>
    <source>
        <strain evidence="2 3">S21</strain>
    </source>
</reference>
<protein>
    <recommendedName>
        <fullName evidence="4">Bacterial Ig-like domain-containing protein</fullName>
    </recommendedName>
</protein>
<dbReference type="EMBL" id="CP020570">
    <property type="protein sequence ID" value="ARF64908.1"/>
    <property type="molecule type" value="Genomic_DNA"/>
</dbReference>
<dbReference type="Proteomes" id="UP000192445">
    <property type="component" value="Chromosome"/>
</dbReference>